<accession>A0ABR2IXW8</accession>
<feature type="region of interest" description="Disordered" evidence="1">
    <location>
        <begin position="1"/>
        <end position="34"/>
    </location>
</feature>
<gene>
    <name evidence="3" type="ORF">PGQ11_007972</name>
</gene>
<evidence type="ECO:0000256" key="2">
    <source>
        <dbReference type="SAM" id="Phobius"/>
    </source>
</evidence>
<proteinExistence type="predicted"/>
<feature type="region of interest" description="Disordered" evidence="1">
    <location>
        <begin position="66"/>
        <end position="90"/>
    </location>
</feature>
<feature type="region of interest" description="Disordered" evidence="1">
    <location>
        <begin position="122"/>
        <end position="158"/>
    </location>
</feature>
<evidence type="ECO:0000313" key="4">
    <source>
        <dbReference type="Proteomes" id="UP001390339"/>
    </source>
</evidence>
<protein>
    <submittedName>
        <fullName evidence="3">Uncharacterized protein</fullName>
    </submittedName>
</protein>
<reference evidence="3 4" key="1">
    <citation type="journal article" date="2024" name="IMA Fungus">
        <title>Apiospora arundinis, a panoply of carbohydrate-active enzymes and secondary metabolites.</title>
        <authorList>
            <person name="Sorensen T."/>
            <person name="Petersen C."/>
            <person name="Muurmann A.T."/>
            <person name="Christiansen J.V."/>
            <person name="Brundto M.L."/>
            <person name="Overgaard C.K."/>
            <person name="Boysen A.T."/>
            <person name="Wollenberg R.D."/>
            <person name="Larsen T.O."/>
            <person name="Sorensen J.L."/>
            <person name="Nielsen K.L."/>
            <person name="Sondergaard T.E."/>
        </authorList>
    </citation>
    <scope>NUCLEOTIDE SEQUENCE [LARGE SCALE GENOMIC DNA]</scope>
    <source>
        <strain evidence="3 4">AAU 773</strain>
    </source>
</reference>
<organism evidence="3 4">
    <name type="scientific">Apiospora arundinis</name>
    <dbReference type="NCBI Taxonomy" id="335852"/>
    <lineage>
        <taxon>Eukaryota</taxon>
        <taxon>Fungi</taxon>
        <taxon>Dikarya</taxon>
        <taxon>Ascomycota</taxon>
        <taxon>Pezizomycotina</taxon>
        <taxon>Sordariomycetes</taxon>
        <taxon>Xylariomycetidae</taxon>
        <taxon>Amphisphaeriales</taxon>
        <taxon>Apiosporaceae</taxon>
        <taxon>Apiospora</taxon>
    </lineage>
</organism>
<keyword evidence="2" id="KW-0812">Transmembrane</keyword>
<evidence type="ECO:0000313" key="3">
    <source>
        <dbReference type="EMBL" id="KAK8869394.1"/>
    </source>
</evidence>
<feature type="compositionally biased region" description="Polar residues" evidence="1">
    <location>
        <begin position="122"/>
        <end position="131"/>
    </location>
</feature>
<evidence type="ECO:0000256" key="1">
    <source>
        <dbReference type="SAM" id="MobiDB-lite"/>
    </source>
</evidence>
<feature type="transmembrane region" description="Helical" evidence="2">
    <location>
        <begin position="40"/>
        <end position="62"/>
    </location>
</feature>
<dbReference type="EMBL" id="JAPCWZ010000004">
    <property type="protein sequence ID" value="KAK8869394.1"/>
    <property type="molecule type" value="Genomic_DNA"/>
</dbReference>
<comment type="caution">
    <text evidence="3">The sequence shown here is derived from an EMBL/GenBank/DDBJ whole genome shotgun (WGS) entry which is preliminary data.</text>
</comment>
<keyword evidence="4" id="KW-1185">Reference proteome</keyword>
<name>A0ABR2IXW8_9PEZI</name>
<dbReference type="Proteomes" id="UP001390339">
    <property type="component" value="Unassembled WGS sequence"/>
</dbReference>
<keyword evidence="2" id="KW-1133">Transmembrane helix</keyword>
<sequence>MGPRYQQRITGRCRNNGPRGHSRPGDTGDSSHGGLSKGSVISLDVALPFASLTLWILAHFLWRQGRHQTQESGKPTAEDEDDSESGLLGDGGVLNAASVLLVMLDTTTGFWGSSSTTELNSEVVNELSVEQPSYEANPDAHPSSLPRSQGGCSVSALP</sequence>
<keyword evidence="2" id="KW-0472">Membrane</keyword>